<sequence>MSLKRFASVTGLLEEEAPCCWLCLEEGPDASDKPLCRDCSCRGTSGFVHLSCAVKYAENMSRDDADEEYEYPSAFFRTCPNCKQDYQGDVAYALAKARVDFVEREYKNNHEMCLDAMRENLHALDFKDEQRRSE</sequence>
<evidence type="ECO:0000313" key="6">
    <source>
        <dbReference type="Proteomes" id="UP001224775"/>
    </source>
</evidence>
<name>A0AAD8Y6F6_9STRA</name>
<dbReference type="AlphaFoldDB" id="A0AAD8Y6F6"/>
<dbReference type="InterPro" id="IPR011016">
    <property type="entry name" value="Znf_RING-CH"/>
</dbReference>
<proteinExistence type="predicted"/>
<dbReference type="SMART" id="SM00744">
    <property type="entry name" value="RINGv"/>
    <property type="match status" value="1"/>
</dbReference>
<dbReference type="Pfam" id="PF12906">
    <property type="entry name" value="RINGv"/>
    <property type="match status" value="1"/>
</dbReference>
<reference evidence="5" key="1">
    <citation type="submission" date="2023-06" db="EMBL/GenBank/DDBJ databases">
        <title>Survivors Of The Sea: Transcriptome response of Skeletonema marinoi to long-term dormancy.</title>
        <authorList>
            <person name="Pinder M.I.M."/>
            <person name="Kourtchenko O."/>
            <person name="Robertson E.K."/>
            <person name="Larsson T."/>
            <person name="Maumus F."/>
            <person name="Osuna-Cruz C.M."/>
            <person name="Vancaester E."/>
            <person name="Stenow R."/>
            <person name="Vandepoele K."/>
            <person name="Ploug H."/>
            <person name="Bruchert V."/>
            <person name="Godhe A."/>
            <person name="Topel M."/>
        </authorList>
    </citation>
    <scope>NUCLEOTIDE SEQUENCE</scope>
    <source>
        <strain evidence="5">R05AC</strain>
    </source>
</reference>
<dbReference type="GO" id="GO:0008270">
    <property type="term" value="F:zinc ion binding"/>
    <property type="evidence" value="ECO:0007669"/>
    <property type="project" value="UniProtKB-KW"/>
</dbReference>
<evidence type="ECO:0000313" key="5">
    <source>
        <dbReference type="EMBL" id="KAK1740058.1"/>
    </source>
</evidence>
<organism evidence="5 6">
    <name type="scientific">Skeletonema marinoi</name>
    <dbReference type="NCBI Taxonomy" id="267567"/>
    <lineage>
        <taxon>Eukaryota</taxon>
        <taxon>Sar</taxon>
        <taxon>Stramenopiles</taxon>
        <taxon>Ochrophyta</taxon>
        <taxon>Bacillariophyta</taxon>
        <taxon>Coscinodiscophyceae</taxon>
        <taxon>Thalassiosirophycidae</taxon>
        <taxon>Thalassiosirales</taxon>
        <taxon>Skeletonemataceae</taxon>
        <taxon>Skeletonema</taxon>
        <taxon>Skeletonema marinoi-dohrnii complex</taxon>
    </lineage>
</organism>
<keyword evidence="1" id="KW-0479">Metal-binding</keyword>
<gene>
    <name evidence="5" type="ORF">QTG54_009008</name>
</gene>
<dbReference type="Proteomes" id="UP001224775">
    <property type="component" value="Unassembled WGS sequence"/>
</dbReference>
<dbReference type="InterPro" id="IPR013083">
    <property type="entry name" value="Znf_RING/FYVE/PHD"/>
</dbReference>
<keyword evidence="2" id="KW-0863">Zinc-finger</keyword>
<comment type="caution">
    <text evidence="5">The sequence shown here is derived from an EMBL/GenBank/DDBJ whole genome shotgun (WGS) entry which is preliminary data.</text>
</comment>
<keyword evidence="3" id="KW-0862">Zinc</keyword>
<dbReference type="PROSITE" id="PS51292">
    <property type="entry name" value="ZF_RING_CH"/>
    <property type="match status" value="1"/>
</dbReference>
<evidence type="ECO:0000259" key="4">
    <source>
        <dbReference type="PROSITE" id="PS51292"/>
    </source>
</evidence>
<evidence type="ECO:0000256" key="3">
    <source>
        <dbReference type="ARBA" id="ARBA00022833"/>
    </source>
</evidence>
<dbReference type="Gene3D" id="3.30.40.10">
    <property type="entry name" value="Zinc/RING finger domain, C3HC4 (zinc finger)"/>
    <property type="match status" value="1"/>
</dbReference>
<dbReference type="SUPFAM" id="SSF57850">
    <property type="entry name" value="RING/U-box"/>
    <property type="match status" value="1"/>
</dbReference>
<accession>A0AAD8Y6F6</accession>
<dbReference type="EMBL" id="JATAAI010000016">
    <property type="protein sequence ID" value="KAK1740058.1"/>
    <property type="molecule type" value="Genomic_DNA"/>
</dbReference>
<evidence type="ECO:0000256" key="2">
    <source>
        <dbReference type="ARBA" id="ARBA00022771"/>
    </source>
</evidence>
<evidence type="ECO:0000256" key="1">
    <source>
        <dbReference type="ARBA" id="ARBA00022723"/>
    </source>
</evidence>
<keyword evidence="6" id="KW-1185">Reference proteome</keyword>
<protein>
    <recommendedName>
        <fullName evidence="4">RING-CH-type domain-containing protein</fullName>
    </recommendedName>
</protein>
<feature type="domain" description="RING-CH-type" evidence="4">
    <location>
        <begin position="12"/>
        <end position="89"/>
    </location>
</feature>